<organism evidence="1">
    <name type="scientific">Caudovirales sp. ctkvU4</name>
    <dbReference type="NCBI Taxonomy" id="2826783"/>
    <lineage>
        <taxon>Viruses</taxon>
        <taxon>Duplodnaviria</taxon>
        <taxon>Heunggongvirae</taxon>
        <taxon>Uroviricota</taxon>
        <taxon>Caudoviricetes</taxon>
    </lineage>
</organism>
<accession>A0A8S5QR89</accession>
<sequence>MRIKSIGIKKQGKCLAISWYSGEEENTLNSVTDSEPPLPGFKEAWDKLAAAMWDYMSLSSEYLPGISRYKRPKKTLRLQSMVFVKTDTEKGHLEKVRMVLAFCPFELVSDIAVIRMPPIYIKNTYVDDDEEECCNNGEASPALYKLIEGVKAEAERYINGERMQMVIPGMEDENKRIINVVDMEDREMELLKEEQAADLAAEAAQATKPVKRRK</sequence>
<reference evidence="1" key="1">
    <citation type="journal article" date="2021" name="Proc. Natl. Acad. Sci. U.S.A.">
        <title>A Catalog of Tens of Thousands of Viruses from Human Metagenomes Reveals Hidden Associations with Chronic Diseases.</title>
        <authorList>
            <person name="Tisza M.J."/>
            <person name="Buck C.B."/>
        </authorList>
    </citation>
    <scope>NUCLEOTIDE SEQUENCE</scope>
    <source>
        <strain evidence="1">CtkvU4</strain>
    </source>
</reference>
<name>A0A8S5QR89_9CAUD</name>
<dbReference type="EMBL" id="BK015710">
    <property type="protein sequence ID" value="DAE21253.1"/>
    <property type="molecule type" value="Genomic_DNA"/>
</dbReference>
<protein>
    <submittedName>
        <fullName evidence="1">Uncharacterized protein</fullName>
    </submittedName>
</protein>
<evidence type="ECO:0000313" key="1">
    <source>
        <dbReference type="EMBL" id="DAE21253.1"/>
    </source>
</evidence>
<proteinExistence type="predicted"/>